<feature type="domain" description="HTH araC/xylS-type" evidence="4">
    <location>
        <begin position="205"/>
        <end position="303"/>
    </location>
</feature>
<dbReference type="SMART" id="SM00342">
    <property type="entry name" value="HTH_ARAC"/>
    <property type="match status" value="1"/>
</dbReference>
<dbReference type="Gene3D" id="1.10.10.60">
    <property type="entry name" value="Homeodomain-like"/>
    <property type="match status" value="2"/>
</dbReference>
<dbReference type="InterPro" id="IPR020449">
    <property type="entry name" value="Tscrpt_reg_AraC-type_HTH"/>
</dbReference>
<dbReference type="SUPFAM" id="SSF46689">
    <property type="entry name" value="Homeodomain-like"/>
    <property type="match status" value="2"/>
</dbReference>
<dbReference type="InterPro" id="IPR018060">
    <property type="entry name" value="HTH_AraC"/>
</dbReference>
<dbReference type="PANTHER" id="PTHR46796">
    <property type="entry name" value="HTH-TYPE TRANSCRIPTIONAL ACTIVATOR RHAS-RELATED"/>
    <property type="match status" value="1"/>
</dbReference>
<evidence type="ECO:0000256" key="3">
    <source>
        <dbReference type="ARBA" id="ARBA00023163"/>
    </source>
</evidence>
<keyword evidence="6" id="KW-1185">Reference proteome</keyword>
<keyword evidence="3" id="KW-0804">Transcription</keyword>
<dbReference type="Proteomes" id="UP001604002">
    <property type="component" value="Unassembled WGS sequence"/>
</dbReference>
<organism evidence="5 6">
    <name type="scientific">Xanthobacter oligotrophicus</name>
    <dbReference type="NCBI Taxonomy" id="2607286"/>
    <lineage>
        <taxon>Bacteria</taxon>
        <taxon>Pseudomonadati</taxon>
        <taxon>Pseudomonadota</taxon>
        <taxon>Alphaproteobacteria</taxon>
        <taxon>Hyphomicrobiales</taxon>
        <taxon>Xanthobacteraceae</taxon>
        <taxon>Xanthobacter</taxon>
    </lineage>
</organism>
<sequence>MAEHQVGNPDRRKLVSIDEIVDILSHRPVATTRERGWNGVTVDLYHPLAECSEKYPALDHHMISYCPWGHGRLVQGRGGKTFEGAILPGFSLLMPAGHDSIWEGNPAPSARLRIPVSLIATAADQIGYRSASQVELHNVFEARDPVVTRVAQILLEELDRSAHPAQALIVDQASALLATHLLRSYNGFDVVERLDLPSLGAVEITRLIAFIEDNIDRTIALAELAALVNVDRFHFTRLFKRATGMTASSFVEQRRIQRAQSLILETDIPLSQIALMVGFADQSHFTRRFHRHVGSTPGAFARSRGRRRPSRRN</sequence>
<dbReference type="PANTHER" id="PTHR46796:SF6">
    <property type="entry name" value="ARAC SUBFAMILY"/>
    <property type="match status" value="1"/>
</dbReference>
<accession>A0ABW7A2G0</accession>
<keyword evidence="1" id="KW-0805">Transcription regulation</keyword>
<name>A0ABW7A2G0_9HYPH</name>
<evidence type="ECO:0000313" key="5">
    <source>
        <dbReference type="EMBL" id="MFG1374162.1"/>
    </source>
</evidence>
<gene>
    <name evidence="5" type="ORF">V5F32_18440</name>
</gene>
<comment type="caution">
    <text evidence="5">The sequence shown here is derived from an EMBL/GenBank/DDBJ whole genome shotgun (WGS) entry which is preliminary data.</text>
</comment>
<protein>
    <submittedName>
        <fullName evidence="5">AraC family transcriptional regulator</fullName>
    </submittedName>
</protein>
<evidence type="ECO:0000256" key="1">
    <source>
        <dbReference type="ARBA" id="ARBA00023015"/>
    </source>
</evidence>
<keyword evidence="2" id="KW-0238">DNA-binding</keyword>
<dbReference type="Pfam" id="PF12833">
    <property type="entry name" value="HTH_18"/>
    <property type="match status" value="1"/>
</dbReference>
<dbReference type="EMBL" id="JBAFVH010000010">
    <property type="protein sequence ID" value="MFG1374162.1"/>
    <property type="molecule type" value="Genomic_DNA"/>
</dbReference>
<evidence type="ECO:0000256" key="2">
    <source>
        <dbReference type="ARBA" id="ARBA00023125"/>
    </source>
</evidence>
<dbReference type="PRINTS" id="PR00032">
    <property type="entry name" value="HTHARAC"/>
</dbReference>
<reference evidence="5 6" key="1">
    <citation type="submission" date="2024-02" db="EMBL/GenBank/DDBJ databases">
        <title>Expansion and revision of Xanthobacter and proposal of Roseixanthobacter gen. nov.</title>
        <authorList>
            <person name="Soltysiak M.P.M."/>
            <person name="Jalihal A."/>
            <person name="Ory A."/>
            <person name="Chrisophersen C."/>
            <person name="Lee A.D."/>
            <person name="Boulton J."/>
            <person name="Springer M."/>
        </authorList>
    </citation>
    <scope>NUCLEOTIDE SEQUENCE [LARGE SCALE GENOMIC DNA]</scope>
    <source>
        <strain evidence="5 6">23A</strain>
    </source>
</reference>
<evidence type="ECO:0000313" key="6">
    <source>
        <dbReference type="Proteomes" id="UP001604002"/>
    </source>
</evidence>
<dbReference type="InterPro" id="IPR009057">
    <property type="entry name" value="Homeodomain-like_sf"/>
</dbReference>
<dbReference type="PROSITE" id="PS01124">
    <property type="entry name" value="HTH_ARAC_FAMILY_2"/>
    <property type="match status" value="1"/>
</dbReference>
<proteinExistence type="predicted"/>
<evidence type="ECO:0000259" key="4">
    <source>
        <dbReference type="PROSITE" id="PS01124"/>
    </source>
</evidence>
<dbReference type="InterPro" id="IPR050204">
    <property type="entry name" value="AraC_XylS_family_regulators"/>
</dbReference>
<dbReference type="RefSeq" id="WP_393993825.1">
    <property type="nucleotide sequence ID" value="NZ_JBAFVH010000010.1"/>
</dbReference>